<dbReference type="PANTHER" id="PTHR43038">
    <property type="entry name" value="ATP-BINDING CASSETTE, SUB-FAMILY H, MEMBER 1"/>
    <property type="match status" value="1"/>
</dbReference>
<keyword evidence="3" id="KW-1185">Reference proteome</keyword>
<dbReference type="EMBL" id="BNBT01000031">
    <property type="protein sequence ID" value="GHE55980.1"/>
    <property type="molecule type" value="Genomic_DNA"/>
</dbReference>
<dbReference type="Proteomes" id="UP000608024">
    <property type="component" value="Unassembled WGS sequence"/>
</dbReference>
<evidence type="ECO:0000313" key="2">
    <source>
        <dbReference type="EMBL" id="GHE55980.1"/>
    </source>
</evidence>
<dbReference type="InterPro" id="IPR027417">
    <property type="entry name" value="P-loop_NTPase"/>
</dbReference>
<proteinExistence type="predicted"/>
<reference evidence="2" key="1">
    <citation type="journal article" date="2014" name="Int. J. Syst. Evol. Microbiol.">
        <title>Complete genome sequence of Corynebacterium casei LMG S-19264T (=DSM 44701T), isolated from a smear-ripened cheese.</title>
        <authorList>
            <consortium name="US DOE Joint Genome Institute (JGI-PGF)"/>
            <person name="Walter F."/>
            <person name="Albersmeier A."/>
            <person name="Kalinowski J."/>
            <person name="Ruckert C."/>
        </authorList>
    </citation>
    <scope>NUCLEOTIDE SEQUENCE</scope>
    <source>
        <strain evidence="2">JCM 4784</strain>
    </source>
</reference>
<dbReference type="SUPFAM" id="SSF52540">
    <property type="entry name" value="P-loop containing nucleoside triphosphate hydrolases"/>
    <property type="match status" value="1"/>
</dbReference>
<organism evidence="2 3">
    <name type="scientific">Streptomyces longispororuber</name>
    <dbReference type="NCBI Taxonomy" id="68230"/>
    <lineage>
        <taxon>Bacteria</taxon>
        <taxon>Bacillati</taxon>
        <taxon>Actinomycetota</taxon>
        <taxon>Actinomycetes</taxon>
        <taxon>Kitasatosporales</taxon>
        <taxon>Streptomycetaceae</taxon>
        <taxon>Streptomyces</taxon>
    </lineage>
</organism>
<protein>
    <recommendedName>
        <fullName evidence="4">ABC transporter ATP-binding protein</fullName>
    </recommendedName>
</protein>
<dbReference type="PANTHER" id="PTHR43038:SF3">
    <property type="entry name" value="ABC TRANSPORTER G FAMILY MEMBER 20 ISOFORM X1"/>
    <property type="match status" value="1"/>
</dbReference>
<comment type="caution">
    <text evidence="2">The sequence shown here is derived from an EMBL/GenBank/DDBJ whole genome shotgun (WGS) entry which is preliminary data.</text>
</comment>
<name>A0A919DM67_9ACTN</name>
<accession>A0A919DM67</accession>
<evidence type="ECO:0008006" key="4">
    <source>
        <dbReference type="Google" id="ProtNLM"/>
    </source>
</evidence>
<dbReference type="Gene3D" id="3.40.50.300">
    <property type="entry name" value="P-loop containing nucleotide triphosphate hydrolases"/>
    <property type="match status" value="1"/>
</dbReference>
<gene>
    <name evidence="2" type="ORF">GCM10018785_26630</name>
</gene>
<reference evidence="2" key="2">
    <citation type="submission" date="2020-09" db="EMBL/GenBank/DDBJ databases">
        <authorList>
            <person name="Sun Q."/>
            <person name="Ohkuma M."/>
        </authorList>
    </citation>
    <scope>NUCLEOTIDE SEQUENCE</scope>
    <source>
        <strain evidence="2">JCM 4784</strain>
    </source>
</reference>
<dbReference type="AlphaFoldDB" id="A0A919DM67"/>
<feature type="region of interest" description="Disordered" evidence="1">
    <location>
        <begin position="1"/>
        <end position="25"/>
    </location>
</feature>
<evidence type="ECO:0000256" key="1">
    <source>
        <dbReference type="SAM" id="MobiDB-lite"/>
    </source>
</evidence>
<feature type="compositionally biased region" description="Basic and acidic residues" evidence="1">
    <location>
        <begin position="1"/>
        <end position="17"/>
    </location>
</feature>
<sequence>MHPGSDSRRFAVHDHRPGATPGGARLEPMALEVRHPTAGGPEGCGGGRHERVLRIERNACVAAVSDDDSADRFLARLLGDDARLLGDDARLLGDGDRLSEHGTPDCCCGTSGTPGMSKASGPPGASGAVSVAVYGVDPRTDPEAVRRLVGVVPEGMPLPEAPVHDALVAAARQRGLPADTAAERATDLTDALDLRAVERTPVAELTPGQRSRAALGCALLHVPRLLLLSRPLDDVDSVSEKILCRVLGRYTASTGTVVFSTRSRDVARRVTDRLVTVRGGEVRCDCLPTAR</sequence>
<evidence type="ECO:0000313" key="3">
    <source>
        <dbReference type="Proteomes" id="UP000608024"/>
    </source>
</evidence>